<organism evidence="1 2">
    <name type="scientific">Corynebacterium glaucum</name>
    <dbReference type="NCBI Taxonomy" id="187491"/>
    <lineage>
        <taxon>Bacteria</taxon>
        <taxon>Bacillati</taxon>
        <taxon>Actinomycetota</taxon>
        <taxon>Actinomycetes</taxon>
        <taxon>Mycobacteriales</taxon>
        <taxon>Corynebacteriaceae</taxon>
        <taxon>Corynebacterium</taxon>
    </lineage>
</organism>
<evidence type="ECO:0000313" key="2">
    <source>
        <dbReference type="Proteomes" id="UP000217209"/>
    </source>
</evidence>
<dbReference type="KEGG" id="cgv:CGLAU_06525"/>
<accession>A0A1Q2HWN3</accession>
<evidence type="ECO:0000313" key="1">
    <source>
        <dbReference type="EMBL" id="AQQ15267.1"/>
    </source>
</evidence>
<dbReference type="EMBL" id="CP019688">
    <property type="protein sequence ID" value="AQQ15267.1"/>
    <property type="molecule type" value="Genomic_DNA"/>
</dbReference>
<dbReference type="AlphaFoldDB" id="A0A1Q2HWN3"/>
<keyword evidence="2" id="KW-1185">Reference proteome</keyword>
<protein>
    <submittedName>
        <fullName evidence="1">Uncharacterized protein</fullName>
    </submittedName>
</protein>
<name>A0A1Q2HWN3_9CORY</name>
<gene>
    <name evidence="1" type="ORF">CGLAU_06525</name>
</gene>
<reference evidence="1 2" key="1">
    <citation type="submission" date="2016-12" db="EMBL/GenBank/DDBJ databases">
        <authorList>
            <person name="Song W.-J."/>
            <person name="Kurnit D.M."/>
        </authorList>
    </citation>
    <scope>NUCLEOTIDE SEQUENCE [LARGE SCALE GENOMIC DNA]</scope>
    <source>
        <strain evidence="1 2">DSM 30827</strain>
    </source>
</reference>
<sequence>MLIVAGIVSVKIAAVHTRAEVYSPLQNTAVWLAAWLYGVESTDDTIDALTDLGDTHSYGGQGLSQLLADARLEAALDSPEPVIRLVLWGPGQAPGLRAGTPAMQALTPAGAIVIRGEGSRSHILVPSYDSSGPRPGVSWRWFEDDERLPEPEWLSPGEADALLSQATNDAAALIEAAGGTRAELPNPRLAVGTLADFYDTPGLPAGVTPRAAKLFSRADRVAATIETVTDRLGDHSFDPQLFALWRHIRSARMAGVADAVMDYRREWAS</sequence>
<dbReference type="Proteomes" id="UP000217209">
    <property type="component" value="Chromosome"/>
</dbReference>
<proteinExistence type="predicted"/>